<feature type="compositionally biased region" description="Polar residues" evidence="11">
    <location>
        <begin position="71"/>
        <end position="92"/>
    </location>
</feature>
<sequence>MPNINVETDTITFFEPLKEENSLTRSTILQSVLGLFSFKKEKKDEFVSPRHVIEESNTVYDQPSSSSLSSNWGKSPATSPKKGSSHPTFQLNSEDFRPAKDKILAKMRPGTLELTPVYKTREFLQGSEVEVRLKNFSTMFRDIPRMISGNNGQVKQQGRSSFSSSSEGNLRQFWMPDEHCHECYECGDHFTTFRRRHHCRICGHIFCKRCCYLLIPGEVIGFHGMLRSCTYCYTLLTSHDPSSAKVNSNSVSMTEYDGQTDIYQSVQEMPGRSSSMLNDQSSTSLKLMRPTRSRSLASVHGSPVDDNPVHMSITSPTTHDNIIKASAYEIFDATPGINLSFDNMFETSSGNLTSDRLRETWAKLVDDSEGLEFRDHRYRLRKFTLSVTGNELTDWLISNKEAATREQACAICQAFLDLNWIKSVVDDRIFHDAYCLFQRGQSDPTFSDSVHYTAVTGSDDLVHVKNVRLARASLDSAFAVDSEPTWVREISNESDTGSLLEDDKDSFWTNVPPLYKPLQSPLDLPVSDEDSSSSSRSLHSVSSYVEIDQNTIKYKRPRDRVGVDGYSPHHTNSALMPPRFVDDSLTEISADYLRSYLAWNGMYQAGACFEKRVVWRESNLHSSNVTTRARLAFFRLQKIYFRHSMLFLQQLLDSENLDRSWADIIVPLARKVCDTVTTNSEVNMNICHYVHVKKLLDGSPSDSRLIKGVVFTKNVVHSGMKTFIDNPAIMLIATPLEYQRKHYKLSTLEPIVQQENEFFKNLALRIVGRNPSVVISQCSVSHKARNLLAEAGISLVINVKQSVMERLARCTGADVARSIDQLQTVALGCCSRFRVLQHYDGQRKFSCSDGILSKTSGNIKQNTTDSFKSLMYVEGCNASKGCTVVLREDPTYVSENESDLHCRRRLSRVKDVFQFLLKIMYHAKLEISYLMDQQGMAESFPIPSKKDRKARNLVTTDSSSENVFVKSMSVESDVTECFQNDDLNVPTLVKTNCNSISSLASEARTLTPEHSDYEGTCDGTITNVRSNLAQSYLDAPSKPLGGAISDDVLTVSNAVSAKSMLFNESMHRVFLSTSPFIEPNLPYLLTYAGENSPLRSFLPSTLFWSDLFCNHPGLTGQTWTKCNRHRTESTDRLDEMENDNSSFRSRSGTSESYGMSQNMWRTPAHQKSFENEIVANAYEETLLAMETDEHLMDKEIVGSSSRSQTYKDKSDIGSSVTSNGYIRMQSQSSMRSIGPKDEMRLSAWEKLIMRDVLGNRLERSSHVTSPPVTSSPVKDRPNRFFSGTRDEQGQKINDSFGQNKMSWKPVDHEYVSMALTMPANSREMKDLISNYRACGSSLQPVESQSPDVEEPTVGADHNSDILEESSKDESLPPLDCLDPRNHQHIFVLFSSYSMRSPNAPNPCVIPWAVDIDFYHGNDITLGGFLERYCFRPSYHCPSPTCKRPMVEHVRSFVHGTTCMNIVLKELAKPITVPDIYSWCWDPVTHATTDLKPLSTDAWSMSFAKFLELRLQTFDSPSHYQHVDDDSDFTAVPPFKSFQFFILRDIVAAFKCFEICVFDITLPPPSIRFDRKTDWRKSMEVREGEVDDEEEIREYRSEYQRMVDEMKVLSKIGYEAMDSIHDMIISARTSHPLDQLATDQSEAGTDVTSLNQSREKYFDELLAQYQEVRYHLRDFVDKFHLKLQSIRLGQLEQQKAIHSSDSEDNDEKAAMDLEAEQCTINDVEAADVEIDDVSKHELLCRLLELTCHVCKVVHDWNITMGAVADFDRASRRGSRSINLYTLAPSIPIRKPPIVAAAKSNKDTILKKANSLQTVNEDADGESELVGSGTDEDASKPEDPDSRQESTEVPNSLTLSDSTTVADGAALGKEVKPGNQIKKLSTEVKPSGVKRISRTASTVSMYVSHLLASSSHTQVSPPFPASEHYLLPNCVASQVVVRDLEPSSIIAYTLRTPEYRLYVSSENHESANFADKATTSSGVDMEQKTPSTRPTDDPCEVCPDGDPIIDPPVEFKGTNSWKFEGKLGLTSSPSAASSNKLPHKEVEFEDSTSKFYCKVYFAVGFKALRAQILDCSEEDYISSLGRCVRWAARGGKSGSAFHKTLDDRLVLKQMSRFDLHSFLELAPSFFEYLTDAIQSKSPTALSKILGVYRVSFNNTSTNQSFKQDILVMENLFYKRNISQVFDLKGSVRNRHVKTDADSVSSFSTSPNPLSSTASSPMGVPGSTSNIRNNQVLLDENLLTIMRDHPLYIHEHTKLLIKKAITDDAHFLSSHEIIDYSLLVGIDEDRKEIVVGIIDYMRTFTWDKKLEMHWKSIVPARHGARSMPTVVHPELYRSRFCEAMDRYFQVVPDRWFEMQAYQQNACH</sequence>
<dbReference type="Pfam" id="PF01504">
    <property type="entry name" value="PIP5K"/>
    <property type="match status" value="2"/>
</dbReference>
<dbReference type="SMART" id="SM00064">
    <property type="entry name" value="FYVE"/>
    <property type="match status" value="1"/>
</dbReference>
<dbReference type="GO" id="GO:0005524">
    <property type="term" value="F:ATP binding"/>
    <property type="evidence" value="ECO:0007669"/>
    <property type="project" value="UniProtKB-UniRule"/>
</dbReference>
<dbReference type="GO" id="GO:0052810">
    <property type="term" value="F:1-phosphatidylinositol-5-kinase activity"/>
    <property type="evidence" value="ECO:0007669"/>
    <property type="project" value="TreeGrafter"/>
</dbReference>
<feature type="compositionally biased region" description="Low complexity" evidence="11">
    <location>
        <begin position="1141"/>
        <end position="1152"/>
    </location>
</feature>
<feature type="compositionally biased region" description="Basic and acidic residues" evidence="11">
    <location>
        <begin position="1831"/>
        <end position="1844"/>
    </location>
</feature>
<evidence type="ECO:0000256" key="3">
    <source>
        <dbReference type="ARBA" id="ARBA00022723"/>
    </source>
</evidence>
<accession>A0A6F9DPH3</accession>
<dbReference type="GO" id="GO:0031410">
    <property type="term" value="C:cytoplasmic vesicle"/>
    <property type="evidence" value="ECO:0007669"/>
    <property type="project" value="TreeGrafter"/>
</dbReference>
<dbReference type="Gene3D" id="3.50.7.10">
    <property type="entry name" value="GroEL"/>
    <property type="match status" value="1"/>
</dbReference>
<feature type="domain" description="PIPK" evidence="14">
    <location>
        <begin position="1985"/>
        <end position="2341"/>
    </location>
</feature>
<feature type="compositionally biased region" description="Polar residues" evidence="11">
    <location>
        <begin position="1845"/>
        <end position="1855"/>
    </location>
</feature>
<proteinExistence type="evidence at transcript level"/>
<protein>
    <recommendedName>
        <fullName evidence="1">1-phosphatidylinositol-3-phosphate 5-kinase</fullName>
        <ecNumber evidence="1">2.7.1.150</ecNumber>
    </recommendedName>
</protein>
<feature type="region of interest" description="Disordered" evidence="11">
    <location>
        <begin position="1808"/>
        <end position="1855"/>
    </location>
</feature>
<dbReference type="InterPro" id="IPR017455">
    <property type="entry name" value="Znf_FYVE-rel"/>
</dbReference>
<dbReference type="GO" id="GO:1903426">
    <property type="term" value="P:regulation of reactive oxygen species biosynthetic process"/>
    <property type="evidence" value="ECO:0007669"/>
    <property type="project" value="TreeGrafter"/>
</dbReference>
<dbReference type="InterPro" id="IPR044769">
    <property type="entry name" value="PIKfyve_PIPKc"/>
</dbReference>
<dbReference type="PROSITE" id="PS51455">
    <property type="entry name" value="PIPK"/>
    <property type="match status" value="1"/>
</dbReference>
<feature type="region of interest" description="Disordered" evidence="11">
    <location>
        <begin position="58"/>
        <end position="92"/>
    </location>
</feature>
<dbReference type="SUPFAM" id="SSF46785">
    <property type="entry name" value="Winged helix' DNA-binding domain"/>
    <property type="match status" value="1"/>
</dbReference>
<organism evidence="15">
    <name type="scientific">Phallusia mammillata</name>
    <dbReference type="NCBI Taxonomy" id="59560"/>
    <lineage>
        <taxon>Eukaryota</taxon>
        <taxon>Metazoa</taxon>
        <taxon>Chordata</taxon>
        <taxon>Tunicata</taxon>
        <taxon>Ascidiacea</taxon>
        <taxon>Phlebobranchia</taxon>
        <taxon>Ascidiidae</taxon>
        <taxon>Phallusia</taxon>
    </lineage>
</organism>
<evidence type="ECO:0000256" key="8">
    <source>
        <dbReference type="ARBA" id="ARBA00022840"/>
    </source>
</evidence>
<dbReference type="Pfam" id="PF00118">
    <property type="entry name" value="Cpn60_TCP1"/>
    <property type="match status" value="1"/>
</dbReference>
<evidence type="ECO:0000259" key="12">
    <source>
        <dbReference type="PROSITE" id="PS50178"/>
    </source>
</evidence>
<dbReference type="EC" id="2.7.1.150" evidence="1"/>
<name>A0A6F9DPH3_9ASCI</name>
<dbReference type="SUPFAM" id="SSF57903">
    <property type="entry name" value="FYVE/PHD zinc finger"/>
    <property type="match status" value="1"/>
</dbReference>
<gene>
    <name evidence="15" type="primary">Pikfyve</name>
</gene>
<dbReference type="InterPro" id="IPR000591">
    <property type="entry name" value="DEP_dom"/>
</dbReference>
<keyword evidence="6 10" id="KW-0418">Kinase</keyword>
<dbReference type="InterPro" id="IPR043548">
    <property type="entry name" value="PIKfyve"/>
</dbReference>
<keyword evidence="5 9" id="KW-0863">Zinc-finger</keyword>
<keyword evidence="2 10" id="KW-0808">Transferase</keyword>
<dbReference type="GO" id="GO:0012506">
    <property type="term" value="C:vesicle membrane"/>
    <property type="evidence" value="ECO:0007669"/>
    <property type="project" value="TreeGrafter"/>
</dbReference>
<feature type="domain" description="DEP" evidence="13">
    <location>
        <begin position="367"/>
        <end position="441"/>
    </location>
</feature>
<dbReference type="InterPro" id="IPR002423">
    <property type="entry name" value="Cpn60/GroEL/TCP-1"/>
</dbReference>
<keyword evidence="4 10" id="KW-0547">Nucleotide-binding</keyword>
<evidence type="ECO:0000256" key="5">
    <source>
        <dbReference type="ARBA" id="ARBA00022771"/>
    </source>
</evidence>
<evidence type="ECO:0000256" key="9">
    <source>
        <dbReference type="PROSITE-ProRule" id="PRU00091"/>
    </source>
</evidence>
<dbReference type="Gene3D" id="3.30.40.10">
    <property type="entry name" value="Zinc/RING finger domain, C3HC4 (zinc finger)"/>
    <property type="match status" value="1"/>
</dbReference>
<evidence type="ECO:0000256" key="7">
    <source>
        <dbReference type="ARBA" id="ARBA00022833"/>
    </source>
</evidence>
<feature type="region of interest" description="Disordered" evidence="11">
    <location>
        <begin position="1970"/>
        <end position="1994"/>
    </location>
</feature>
<dbReference type="GO" id="GO:0035556">
    <property type="term" value="P:intracellular signal transduction"/>
    <property type="evidence" value="ECO:0007669"/>
    <property type="project" value="InterPro"/>
</dbReference>
<dbReference type="GO" id="GO:0046488">
    <property type="term" value="P:phosphatidylinositol metabolic process"/>
    <property type="evidence" value="ECO:0007669"/>
    <property type="project" value="UniProtKB-UniRule"/>
</dbReference>
<dbReference type="PROSITE" id="PS50178">
    <property type="entry name" value="ZF_FYVE"/>
    <property type="match status" value="1"/>
</dbReference>
<evidence type="ECO:0000256" key="10">
    <source>
        <dbReference type="PROSITE-ProRule" id="PRU00781"/>
    </source>
</evidence>
<dbReference type="PANTHER" id="PTHR46715">
    <property type="entry name" value="1-PHOSPHATIDYLINOSITOL 3-PHOSPHATE 5-KINASE"/>
    <property type="match status" value="1"/>
</dbReference>
<feature type="compositionally biased region" description="Low complexity" evidence="11">
    <location>
        <begin position="1262"/>
        <end position="1272"/>
    </location>
</feature>
<feature type="region of interest" description="Disordered" evidence="11">
    <location>
        <begin position="1128"/>
        <end position="1155"/>
    </location>
</feature>
<evidence type="ECO:0000259" key="14">
    <source>
        <dbReference type="PROSITE" id="PS51455"/>
    </source>
</evidence>
<dbReference type="InterPro" id="IPR000306">
    <property type="entry name" value="Znf_FYVE"/>
</dbReference>
<dbReference type="GO" id="GO:0008270">
    <property type="term" value="F:zinc ion binding"/>
    <property type="evidence" value="ECO:0007669"/>
    <property type="project" value="UniProtKB-KW"/>
</dbReference>
<dbReference type="PROSITE" id="PS50186">
    <property type="entry name" value="DEP"/>
    <property type="match status" value="1"/>
</dbReference>
<dbReference type="InterPro" id="IPR002498">
    <property type="entry name" value="PInositol-4-P-4/5-kinase_core"/>
</dbReference>
<evidence type="ECO:0000256" key="11">
    <source>
        <dbReference type="SAM" id="MobiDB-lite"/>
    </source>
</evidence>
<dbReference type="InterPro" id="IPR036388">
    <property type="entry name" value="WH-like_DNA-bd_sf"/>
</dbReference>
<dbReference type="PANTHER" id="PTHR46715:SF1">
    <property type="entry name" value="1-PHOSPHATIDYLINOSITOL 3-PHOSPHATE 5-KINASE"/>
    <property type="match status" value="1"/>
</dbReference>
<dbReference type="CDD" id="cd17300">
    <property type="entry name" value="PIPKc_PIKfyve"/>
    <property type="match status" value="1"/>
</dbReference>
<dbReference type="SUPFAM" id="SSF52029">
    <property type="entry name" value="GroEL apical domain-like"/>
    <property type="match status" value="1"/>
</dbReference>
<dbReference type="InterPro" id="IPR013083">
    <property type="entry name" value="Znf_RING/FYVE/PHD"/>
</dbReference>
<feature type="region of interest" description="Disordered" evidence="11">
    <location>
        <begin position="1259"/>
        <end position="1299"/>
    </location>
</feature>
<keyword evidence="8 10" id="KW-0067">ATP-binding</keyword>
<dbReference type="InterPro" id="IPR036390">
    <property type="entry name" value="WH_DNA-bd_sf"/>
</dbReference>
<dbReference type="GO" id="GO:0032438">
    <property type="term" value="P:melanosome organization"/>
    <property type="evidence" value="ECO:0007669"/>
    <property type="project" value="TreeGrafter"/>
</dbReference>
<dbReference type="SMART" id="SM00049">
    <property type="entry name" value="DEP"/>
    <property type="match status" value="1"/>
</dbReference>
<feature type="compositionally biased region" description="Low complexity" evidence="11">
    <location>
        <begin position="2196"/>
        <end position="2210"/>
    </location>
</feature>
<dbReference type="Gene3D" id="1.10.10.10">
    <property type="entry name" value="Winged helix-like DNA-binding domain superfamily/Winged helix DNA-binding domain"/>
    <property type="match status" value="1"/>
</dbReference>
<evidence type="ECO:0000259" key="13">
    <source>
        <dbReference type="PROSITE" id="PS50186"/>
    </source>
</evidence>
<dbReference type="InterPro" id="IPR011011">
    <property type="entry name" value="Znf_FYVE_PHD"/>
</dbReference>
<evidence type="ECO:0000256" key="2">
    <source>
        <dbReference type="ARBA" id="ARBA00022679"/>
    </source>
</evidence>
<dbReference type="Gene3D" id="3.30.810.10">
    <property type="entry name" value="2-Layer Sandwich"/>
    <property type="match status" value="1"/>
</dbReference>
<feature type="compositionally biased region" description="Basic and acidic residues" evidence="11">
    <location>
        <begin position="1273"/>
        <end position="1289"/>
    </location>
</feature>
<dbReference type="Pfam" id="PF01363">
    <property type="entry name" value="FYVE"/>
    <property type="match status" value="1"/>
</dbReference>
<dbReference type="FunFam" id="3.50.7.10:FF:000007">
    <property type="entry name" value="1-phosphatidylinositol 3-phosphate 5-kinase isoform X1"/>
    <property type="match status" value="1"/>
</dbReference>
<dbReference type="GO" id="GO:0000285">
    <property type="term" value="F:1-phosphatidylinositol-3-phosphate 5-kinase activity"/>
    <property type="evidence" value="ECO:0007669"/>
    <property type="project" value="UniProtKB-EC"/>
</dbReference>
<dbReference type="CDD" id="cd15725">
    <property type="entry name" value="FYVE_PIKfyve_Fab1"/>
    <property type="match status" value="1"/>
</dbReference>
<reference evidence="15" key="1">
    <citation type="submission" date="2020-04" db="EMBL/GenBank/DDBJ databases">
        <authorList>
            <person name="Neveu A P."/>
        </authorList>
    </citation>
    <scope>NUCLEOTIDE SEQUENCE</scope>
    <source>
        <tissue evidence="15">Whole embryo</tissue>
    </source>
</reference>
<evidence type="ECO:0000256" key="4">
    <source>
        <dbReference type="ARBA" id="ARBA00022741"/>
    </source>
</evidence>
<feature type="compositionally biased region" description="Polar residues" evidence="11">
    <location>
        <begin position="1290"/>
        <end position="1299"/>
    </location>
</feature>
<dbReference type="InterPro" id="IPR027483">
    <property type="entry name" value="PInositol-4-P-4/5-kinase_C_sf"/>
</dbReference>
<feature type="region of interest" description="Disordered" evidence="11">
    <location>
        <begin position="2195"/>
        <end position="2219"/>
    </location>
</feature>
<dbReference type="InterPro" id="IPR027409">
    <property type="entry name" value="GroEL-like_apical_dom_sf"/>
</dbReference>
<dbReference type="Pfam" id="PF00610">
    <property type="entry name" value="DEP"/>
    <property type="match status" value="1"/>
</dbReference>
<evidence type="ECO:0000256" key="6">
    <source>
        <dbReference type="ARBA" id="ARBA00022777"/>
    </source>
</evidence>
<evidence type="ECO:0000313" key="15">
    <source>
        <dbReference type="EMBL" id="CAB3264883.1"/>
    </source>
</evidence>
<dbReference type="EMBL" id="LR789021">
    <property type="protein sequence ID" value="CAB3264883.1"/>
    <property type="molecule type" value="mRNA"/>
</dbReference>
<dbReference type="InterPro" id="IPR027484">
    <property type="entry name" value="PInositol-4-P-5-kinase_N"/>
</dbReference>
<evidence type="ECO:0000256" key="1">
    <source>
        <dbReference type="ARBA" id="ARBA00012009"/>
    </source>
</evidence>
<feature type="region of interest" description="Disordered" evidence="11">
    <location>
        <begin position="519"/>
        <end position="540"/>
    </location>
</feature>
<dbReference type="SMART" id="SM00330">
    <property type="entry name" value="PIPKc"/>
    <property type="match status" value="1"/>
</dbReference>
<dbReference type="FunFam" id="3.30.810.10:FF:000001">
    <property type="entry name" value="1-phosphatidylinositol 3-phosphate 5-kinase FAB1"/>
    <property type="match status" value="1"/>
</dbReference>
<dbReference type="GO" id="GO:0090385">
    <property type="term" value="P:phagosome-lysosome fusion"/>
    <property type="evidence" value="ECO:0007669"/>
    <property type="project" value="TreeGrafter"/>
</dbReference>
<feature type="domain" description="FYVE-type" evidence="12">
    <location>
        <begin position="177"/>
        <end position="237"/>
    </location>
</feature>
<dbReference type="SUPFAM" id="SSF56104">
    <property type="entry name" value="SAICAR synthase-like"/>
    <property type="match status" value="1"/>
</dbReference>
<dbReference type="Gene3D" id="3.30.800.10">
    <property type="entry name" value="Phosphatidylinositol Phosphate Kinase II Beta"/>
    <property type="match status" value="1"/>
</dbReference>
<keyword evidence="3" id="KW-0479">Metal-binding</keyword>
<feature type="compositionally biased region" description="Polar residues" evidence="11">
    <location>
        <begin position="1971"/>
        <end position="1987"/>
    </location>
</feature>
<keyword evidence="7" id="KW-0862">Zinc</keyword>